<keyword evidence="7 14" id="KW-0418">Kinase</keyword>
<evidence type="ECO:0000256" key="11">
    <source>
        <dbReference type="SAM" id="Phobius"/>
    </source>
</evidence>
<evidence type="ECO:0000256" key="7">
    <source>
        <dbReference type="ARBA" id="ARBA00022777"/>
    </source>
</evidence>
<reference evidence="14" key="1">
    <citation type="journal article" date="2024" name="Nature">
        <title>Anoxygenic phototroph of the Chloroflexota uses a type I reaction centre.</title>
        <authorList>
            <person name="Tsuji J.M."/>
            <person name="Shaw N.A."/>
            <person name="Nagashima S."/>
            <person name="Venkiteswaran J.J."/>
            <person name="Schiff S.L."/>
            <person name="Watanabe T."/>
            <person name="Fukui M."/>
            <person name="Hanada S."/>
            <person name="Tank M."/>
            <person name="Neufeld J.D."/>
        </authorList>
    </citation>
    <scope>NUCLEOTIDE SEQUENCE</scope>
    <source>
        <strain evidence="14">L227-S17</strain>
    </source>
</reference>
<dbReference type="Proteomes" id="UP001431572">
    <property type="component" value="Plasmid unnamed1"/>
</dbReference>
<dbReference type="GO" id="GO:0016301">
    <property type="term" value="F:kinase activity"/>
    <property type="evidence" value="ECO:0007669"/>
    <property type="project" value="UniProtKB-KW"/>
</dbReference>
<dbReference type="Gene3D" id="3.30.565.10">
    <property type="entry name" value="Histidine kinase-like ATPase, C-terminal domain"/>
    <property type="match status" value="1"/>
</dbReference>
<dbReference type="InterPro" id="IPR050428">
    <property type="entry name" value="TCS_sensor_his_kinase"/>
</dbReference>
<proteinExistence type="predicted"/>
<dbReference type="CDD" id="cd00082">
    <property type="entry name" value="HisKA"/>
    <property type="match status" value="1"/>
</dbReference>
<evidence type="ECO:0000256" key="6">
    <source>
        <dbReference type="ARBA" id="ARBA00022692"/>
    </source>
</evidence>
<dbReference type="InterPro" id="IPR036097">
    <property type="entry name" value="HisK_dim/P_sf"/>
</dbReference>
<dbReference type="InterPro" id="IPR005467">
    <property type="entry name" value="His_kinase_dom"/>
</dbReference>
<keyword evidence="4" id="KW-0597">Phosphoprotein</keyword>
<dbReference type="InterPro" id="IPR004358">
    <property type="entry name" value="Sig_transdc_His_kin-like_C"/>
</dbReference>
<feature type="transmembrane region" description="Helical" evidence="11">
    <location>
        <begin position="7"/>
        <end position="29"/>
    </location>
</feature>
<dbReference type="SMART" id="SM00304">
    <property type="entry name" value="HAMP"/>
    <property type="match status" value="1"/>
</dbReference>
<organism evidence="14 15">
    <name type="scientific">Candidatus Chlorohelix allophototropha</name>
    <dbReference type="NCBI Taxonomy" id="3003348"/>
    <lineage>
        <taxon>Bacteria</taxon>
        <taxon>Bacillati</taxon>
        <taxon>Chloroflexota</taxon>
        <taxon>Chloroflexia</taxon>
        <taxon>Candidatus Chloroheliales</taxon>
        <taxon>Candidatus Chloroheliaceae</taxon>
        <taxon>Candidatus Chlorohelix</taxon>
    </lineage>
</organism>
<geneLocation type="plasmid" evidence="14 15">
    <name>unnamed1</name>
</geneLocation>
<evidence type="ECO:0000256" key="3">
    <source>
        <dbReference type="ARBA" id="ARBA00012438"/>
    </source>
</evidence>
<dbReference type="PROSITE" id="PS50885">
    <property type="entry name" value="HAMP"/>
    <property type="match status" value="1"/>
</dbReference>
<dbReference type="PANTHER" id="PTHR45436:SF5">
    <property type="entry name" value="SENSOR HISTIDINE KINASE TRCS"/>
    <property type="match status" value="1"/>
</dbReference>
<dbReference type="Gene3D" id="6.10.340.10">
    <property type="match status" value="1"/>
</dbReference>
<accession>A0ABY9BAD5</accession>
<dbReference type="SUPFAM" id="SSF55874">
    <property type="entry name" value="ATPase domain of HSP90 chaperone/DNA topoisomerase II/histidine kinase"/>
    <property type="match status" value="1"/>
</dbReference>
<dbReference type="PROSITE" id="PS50109">
    <property type="entry name" value="HIS_KIN"/>
    <property type="match status" value="1"/>
</dbReference>
<dbReference type="PRINTS" id="PR00344">
    <property type="entry name" value="BCTRLSENSOR"/>
</dbReference>
<dbReference type="InterPro" id="IPR003661">
    <property type="entry name" value="HisK_dim/P_dom"/>
</dbReference>
<keyword evidence="6 11" id="KW-0812">Transmembrane</keyword>
<feature type="transmembrane region" description="Helical" evidence="11">
    <location>
        <begin position="168"/>
        <end position="189"/>
    </location>
</feature>
<dbReference type="InterPro" id="IPR003660">
    <property type="entry name" value="HAMP_dom"/>
</dbReference>
<feature type="domain" description="HAMP" evidence="13">
    <location>
        <begin position="190"/>
        <end position="244"/>
    </location>
</feature>
<dbReference type="InterPro" id="IPR036890">
    <property type="entry name" value="HATPase_C_sf"/>
</dbReference>
<keyword evidence="14" id="KW-0614">Plasmid</keyword>
<evidence type="ECO:0000256" key="1">
    <source>
        <dbReference type="ARBA" id="ARBA00000085"/>
    </source>
</evidence>
<evidence type="ECO:0000259" key="12">
    <source>
        <dbReference type="PROSITE" id="PS50109"/>
    </source>
</evidence>
<evidence type="ECO:0000256" key="4">
    <source>
        <dbReference type="ARBA" id="ARBA00022553"/>
    </source>
</evidence>
<name>A0ABY9BAD5_9CHLR</name>
<dbReference type="Pfam" id="PF00512">
    <property type="entry name" value="HisKA"/>
    <property type="match status" value="1"/>
</dbReference>
<keyword evidence="9" id="KW-0902">Two-component regulatory system</keyword>
<dbReference type="CDD" id="cd06225">
    <property type="entry name" value="HAMP"/>
    <property type="match status" value="1"/>
</dbReference>
<evidence type="ECO:0000256" key="2">
    <source>
        <dbReference type="ARBA" id="ARBA00004370"/>
    </source>
</evidence>
<dbReference type="SUPFAM" id="SSF47384">
    <property type="entry name" value="Homodimeric domain of signal transducing histidine kinase"/>
    <property type="match status" value="1"/>
</dbReference>
<evidence type="ECO:0000259" key="13">
    <source>
        <dbReference type="PROSITE" id="PS50885"/>
    </source>
</evidence>
<protein>
    <recommendedName>
        <fullName evidence="3">histidine kinase</fullName>
        <ecNumber evidence="3">2.7.13.3</ecNumber>
    </recommendedName>
</protein>
<dbReference type="SMART" id="SM00388">
    <property type="entry name" value="HisKA"/>
    <property type="match status" value="1"/>
</dbReference>
<keyword evidence="10 11" id="KW-0472">Membrane</keyword>
<gene>
    <name evidence="14" type="ORF">OZ401_004665</name>
</gene>
<dbReference type="SMART" id="SM00387">
    <property type="entry name" value="HATPase_c"/>
    <property type="match status" value="1"/>
</dbReference>
<evidence type="ECO:0000313" key="14">
    <source>
        <dbReference type="EMBL" id="WJW70158.1"/>
    </source>
</evidence>
<dbReference type="InterPro" id="IPR003594">
    <property type="entry name" value="HATPase_dom"/>
</dbReference>
<evidence type="ECO:0000256" key="8">
    <source>
        <dbReference type="ARBA" id="ARBA00022989"/>
    </source>
</evidence>
<evidence type="ECO:0000256" key="10">
    <source>
        <dbReference type="ARBA" id="ARBA00023136"/>
    </source>
</evidence>
<dbReference type="RefSeq" id="WP_341472037.1">
    <property type="nucleotide sequence ID" value="NZ_CP128401.1"/>
</dbReference>
<feature type="domain" description="Histidine kinase" evidence="12">
    <location>
        <begin position="252"/>
        <end position="466"/>
    </location>
</feature>
<comment type="subcellular location">
    <subcellularLocation>
        <location evidence="2">Membrane</location>
    </subcellularLocation>
</comment>
<evidence type="ECO:0000256" key="9">
    <source>
        <dbReference type="ARBA" id="ARBA00023012"/>
    </source>
</evidence>
<evidence type="ECO:0000313" key="15">
    <source>
        <dbReference type="Proteomes" id="UP001431572"/>
    </source>
</evidence>
<comment type="catalytic activity">
    <reaction evidence="1">
        <text>ATP + protein L-histidine = ADP + protein N-phospho-L-histidine.</text>
        <dbReference type="EC" id="2.7.13.3"/>
    </reaction>
</comment>
<dbReference type="PANTHER" id="PTHR45436">
    <property type="entry name" value="SENSOR HISTIDINE KINASE YKOH"/>
    <property type="match status" value="1"/>
</dbReference>
<keyword evidence="5" id="KW-0808">Transferase</keyword>
<dbReference type="CDD" id="cd00075">
    <property type="entry name" value="HATPase"/>
    <property type="match status" value="1"/>
</dbReference>
<evidence type="ECO:0000256" key="5">
    <source>
        <dbReference type="ARBA" id="ARBA00022679"/>
    </source>
</evidence>
<keyword evidence="8 11" id="KW-1133">Transmembrane helix</keyword>
<dbReference type="Pfam" id="PF00672">
    <property type="entry name" value="HAMP"/>
    <property type="match status" value="1"/>
</dbReference>
<dbReference type="Gene3D" id="1.10.287.130">
    <property type="match status" value="1"/>
</dbReference>
<dbReference type="EC" id="2.7.13.3" evidence="3"/>
<sequence length="473" mass="51221">MSIRLRLALYCAGICAVVVILVGLVAYSLHARGHYDELDRLLVANAEHAAADSMNFDHPLGGADGTGVGLLLYNLEGKVELSSPDAELFPTLSPIKVLASPAGAAFDPVAGLAPSLSGSLSQHGGFGLISTPNQRWRVYVLPLEDSTSYIETVTSLGKLDASMQTFRLILLFVGLLGVSAALIGARLLAGRALQPVSKMIQAAQTISHSRDFSHRLEVPLTTDELGRLADTFNEMLQNLEGAYQAQQRFVSDASHELRAPLTAIQGNLELLRRQRYMSEEEREEAFSEAERETERLTRLVADLLVLARADSGSQVRHGTVDLDEVVLEAFKEARKLAYGHSLTLEELEPVQLEGDRDRLKQLVLILLDNALKYTPESGAVILSLENLEGQANLTVRDNGVGIAEQELAHVFERFYRADPARGRDPGGTGLGLPIARWVVQQHSGTITLTSVLEQGTTVLVALPVKVATPLATS</sequence>
<dbReference type="SUPFAM" id="SSF158472">
    <property type="entry name" value="HAMP domain-like"/>
    <property type="match status" value="1"/>
</dbReference>
<keyword evidence="15" id="KW-1185">Reference proteome</keyword>
<dbReference type="EMBL" id="CP128401">
    <property type="protein sequence ID" value="WJW70158.1"/>
    <property type="molecule type" value="Genomic_DNA"/>
</dbReference>
<dbReference type="Pfam" id="PF02518">
    <property type="entry name" value="HATPase_c"/>
    <property type="match status" value="1"/>
</dbReference>